<dbReference type="EMBL" id="LIZT01000032">
    <property type="protein sequence ID" value="KPJ50041.1"/>
    <property type="molecule type" value="Genomic_DNA"/>
</dbReference>
<gene>
    <name evidence="2" type="ORF">AMJ40_04050</name>
</gene>
<dbReference type="NCBIfam" id="TIGR04514">
    <property type="entry name" value="GWxTD_dom"/>
    <property type="match status" value="1"/>
</dbReference>
<dbReference type="PATRIC" id="fig|1703771.3.peg.1172"/>
<accession>A0A0S7WJH4</accession>
<organism evidence="2 3">
    <name type="scientific">candidate division TA06 bacterium DG_26</name>
    <dbReference type="NCBI Taxonomy" id="1703771"/>
    <lineage>
        <taxon>Bacteria</taxon>
        <taxon>Bacteria division TA06</taxon>
    </lineage>
</organism>
<reference evidence="2 3" key="1">
    <citation type="journal article" date="2015" name="Microbiome">
        <title>Genomic resolution of linkages in carbon, nitrogen, and sulfur cycling among widespread estuary sediment bacteria.</title>
        <authorList>
            <person name="Baker B.J."/>
            <person name="Lazar C.S."/>
            <person name="Teske A.P."/>
            <person name="Dick G.J."/>
        </authorList>
    </citation>
    <scope>NUCLEOTIDE SEQUENCE [LARGE SCALE GENOMIC DNA]</scope>
    <source>
        <strain evidence="2">DG_26</strain>
    </source>
</reference>
<dbReference type="InterPro" id="IPR030959">
    <property type="entry name" value="GWxTD_dom"/>
</dbReference>
<protein>
    <recommendedName>
        <fullName evidence="1">GWxTD domain-containing protein</fullName>
    </recommendedName>
</protein>
<dbReference type="AlphaFoldDB" id="A0A0S7WJH4"/>
<name>A0A0S7WJH4_UNCT6</name>
<evidence type="ECO:0000313" key="3">
    <source>
        <dbReference type="Proteomes" id="UP000051124"/>
    </source>
</evidence>
<evidence type="ECO:0000259" key="1">
    <source>
        <dbReference type="Pfam" id="PF20094"/>
    </source>
</evidence>
<evidence type="ECO:0000313" key="2">
    <source>
        <dbReference type="EMBL" id="KPJ50041.1"/>
    </source>
</evidence>
<dbReference type="Proteomes" id="UP000051124">
    <property type="component" value="Unassembled WGS sequence"/>
</dbReference>
<comment type="caution">
    <text evidence="2">The sequence shown here is derived from an EMBL/GenBank/DDBJ whole genome shotgun (WGS) entry which is preliminary data.</text>
</comment>
<sequence>MPFYLILALTLLTPQQYGLSASLGKTYAMASDNPYQSDLTIAVGGHYVLTDNLEGALVWSHTKLTWRARLGWEASSLDEIHGTLALAKKVSERVDLYLCGGGGVTVTPATETKPSVCCGLGMKIGIVSWLSLRFSAKLQHVFDELSFLRDWGSFSLGLDLDFSGRKELRFRREDELYVIQKYLAPGLEVPEEFESDHEMEEFIEAFWKANDPIPPTPRNEYREKIFSRIEYAAKWFKEIFPGWKTDRGRIWIIFGEPDEVLRKEGSTHPTEQWIYHIQYKDVMPVVFVFEQHDVYRQVASNVPGEFGYDAFWH</sequence>
<dbReference type="Pfam" id="PF20094">
    <property type="entry name" value="GWxTD_dom"/>
    <property type="match status" value="1"/>
</dbReference>
<proteinExistence type="predicted"/>
<feature type="domain" description="GWxTD" evidence="1">
    <location>
        <begin position="180"/>
        <end position="292"/>
    </location>
</feature>